<comment type="caution">
    <text evidence="1">The sequence shown here is derived from an EMBL/GenBank/DDBJ whole genome shotgun (WGS) entry which is preliminary data.</text>
</comment>
<keyword evidence="2" id="KW-1185">Reference proteome</keyword>
<accession>A0ACB6QGK7</accession>
<name>A0ACB6QGK7_9PLEO</name>
<protein>
    <submittedName>
        <fullName evidence="1">Uncharacterized protein</fullName>
    </submittedName>
</protein>
<reference evidence="1" key="1">
    <citation type="journal article" date="2020" name="Stud. Mycol.">
        <title>101 Dothideomycetes genomes: a test case for predicting lifestyles and emergence of pathogens.</title>
        <authorList>
            <person name="Haridas S."/>
            <person name="Albert R."/>
            <person name="Binder M."/>
            <person name="Bloem J."/>
            <person name="Labutti K."/>
            <person name="Salamov A."/>
            <person name="Andreopoulos B."/>
            <person name="Baker S."/>
            <person name="Barry K."/>
            <person name="Bills G."/>
            <person name="Bluhm B."/>
            <person name="Cannon C."/>
            <person name="Castanera R."/>
            <person name="Culley D."/>
            <person name="Daum C."/>
            <person name="Ezra D."/>
            <person name="Gonzalez J."/>
            <person name="Henrissat B."/>
            <person name="Kuo A."/>
            <person name="Liang C."/>
            <person name="Lipzen A."/>
            <person name="Lutzoni F."/>
            <person name="Magnuson J."/>
            <person name="Mondo S."/>
            <person name="Nolan M."/>
            <person name="Ohm R."/>
            <person name="Pangilinan J."/>
            <person name="Park H.-J."/>
            <person name="Ramirez L."/>
            <person name="Alfaro M."/>
            <person name="Sun H."/>
            <person name="Tritt A."/>
            <person name="Yoshinaga Y."/>
            <person name="Zwiers L.-H."/>
            <person name="Turgeon B."/>
            <person name="Goodwin S."/>
            <person name="Spatafora J."/>
            <person name="Crous P."/>
            <person name="Grigoriev I."/>
        </authorList>
    </citation>
    <scope>NUCLEOTIDE SEQUENCE</scope>
    <source>
        <strain evidence="1">ATCC 200398</strain>
    </source>
</reference>
<organism evidence="1 2">
    <name type="scientific">Lindgomyces ingoldianus</name>
    <dbReference type="NCBI Taxonomy" id="673940"/>
    <lineage>
        <taxon>Eukaryota</taxon>
        <taxon>Fungi</taxon>
        <taxon>Dikarya</taxon>
        <taxon>Ascomycota</taxon>
        <taxon>Pezizomycotina</taxon>
        <taxon>Dothideomycetes</taxon>
        <taxon>Pleosporomycetidae</taxon>
        <taxon>Pleosporales</taxon>
        <taxon>Lindgomycetaceae</taxon>
        <taxon>Lindgomyces</taxon>
    </lineage>
</organism>
<proteinExistence type="predicted"/>
<evidence type="ECO:0000313" key="1">
    <source>
        <dbReference type="EMBL" id="KAF2466022.1"/>
    </source>
</evidence>
<evidence type="ECO:0000313" key="2">
    <source>
        <dbReference type="Proteomes" id="UP000799755"/>
    </source>
</evidence>
<sequence>MPLESHKNGIVISRVYCISPQAKESSGALEETNTITLVRDRRNPPWEARNYFNDFVKIWMNYFSEDYALAWTSSKVSIILTIGLLFYDGASIRYCLHIHLHLLYNFRTGFPQRDIIWFSVPIHMAIYSAKPSVLASHVHFLSISISVWQDSRVTGVQLKLRTMVSMRELTVALPTPVMIQSSSSLILFDVFWTFSVTCYVYIPLPTWSWIPSFPHTVLILPLQMVVETSNSQCAPNLGLYFNVHRRTRKLIKRSISSFWAEEFMNHNKFRESCYETEASMGTSSTGTFLKLEMKQYNTTMAMKQLESTL</sequence>
<dbReference type="Proteomes" id="UP000799755">
    <property type="component" value="Unassembled WGS sequence"/>
</dbReference>
<gene>
    <name evidence="1" type="ORF">BDR25DRAFT_360167</name>
</gene>
<dbReference type="EMBL" id="MU003527">
    <property type="protein sequence ID" value="KAF2466022.1"/>
    <property type="molecule type" value="Genomic_DNA"/>
</dbReference>